<dbReference type="Gene3D" id="3.40.50.720">
    <property type="entry name" value="NAD(P)-binding Rossmann-like Domain"/>
    <property type="match status" value="1"/>
</dbReference>
<protein>
    <recommendedName>
        <fullName evidence="2">NAD(P)-binding domain-containing protein</fullName>
    </recommendedName>
</protein>
<dbReference type="GO" id="GO:0004074">
    <property type="term" value="F:biliverdin reductase [NAD(P)H] activity"/>
    <property type="evidence" value="ECO:0007669"/>
    <property type="project" value="TreeGrafter"/>
</dbReference>
<accession>A0A7S0W9J3</accession>
<dbReference type="PANTHER" id="PTHR43355">
    <property type="entry name" value="FLAVIN REDUCTASE (NADPH)"/>
    <property type="match status" value="1"/>
</dbReference>
<feature type="signal peptide" evidence="1">
    <location>
        <begin position="1"/>
        <end position="18"/>
    </location>
</feature>
<gene>
    <name evidence="3" type="ORF">HTEP1355_LOCUS20445</name>
</gene>
<dbReference type="AlphaFoldDB" id="A0A7S0W9J3"/>
<dbReference type="Pfam" id="PF13460">
    <property type="entry name" value="NAD_binding_10"/>
    <property type="match status" value="1"/>
</dbReference>
<dbReference type="SUPFAM" id="SSF51735">
    <property type="entry name" value="NAD(P)-binding Rossmann-fold domains"/>
    <property type="match status" value="1"/>
</dbReference>
<evidence type="ECO:0000259" key="2">
    <source>
        <dbReference type="Pfam" id="PF13460"/>
    </source>
</evidence>
<feature type="chain" id="PRO_5031443265" description="NAD(P)-binding domain-containing protein" evidence="1">
    <location>
        <begin position="19"/>
        <end position="226"/>
    </location>
</feature>
<evidence type="ECO:0000256" key="1">
    <source>
        <dbReference type="SAM" id="SignalP"/>
    </source>
</evidence>
<sequence length="226" mass="23475">MSGTCLLTLMNLSIFGATGPTGRVLVQQALDAGHTVTVYVRNPSKMVIEHPKLRTIAGELTDGDGVLQAVKGSDAVVSLLGPNDSSLKVQGTPIAEGTARIVDAMMQQGVKRLVTTSSAAFGAPGDAPSWGRTALNGLIRTGMRTFASGPYSEISATSEVIRGSDLDWTLVRVGFLTDAAENKSPTVGLFGTQGLGSSVSRATVAAFLLRELQDGKWVRSSPVVSG</sequence>
<evidence type="ECO:0000313" key="3">
    <source>
        <dbReference type="EMBL" id="CAD8806766.1"/>
    </source>
</evidence>
<name>A0A7S0W9J3_9CRYP</name>
<reference evidence="3" key="1">
    <citation type="submission" date="2021-01" db="EMBL/GenBank/DDBJ databases">
        <authorList>
            <person name="Corre E."/>
            <person name="Pelletier E."/>
            <person name="Niang G."/>
            <person name="Scheremetjew M."/>
            <person name="Finn R."/>
            <person name="Kale V."/>
            <person name="Holt S."/>
            <person name="Cochrane G."/>
            <person name="Meng A."/>
            <person name="Brown T."/>
            <person name="Cohen L."/>
        </authorList>
    </citation>
    <scope>NUCLEOTIDE SEQUENCE</scope>
    <source>
        <strain evidence="3">CCMP443</strain>
    </source>
</reference>
<proteinExistence type="predicted"/>
<dbReference type="InterPro" id="IPR016040">
    <property type="entry name" value="NAD(P)-bd_dom"/>
</dbReference>
<keyword evidence="1" id="KW-0732">Signal</keyword>
<organism evidence="3">
    <name type="scientific">Hemiselmis tepida</name>
    <dbReference type="NCBI Taxonomy" id="464990"/>
    <lineage>
        <taxon>Eukaryota</taxon>
        <taxon>Cryptophyceae</taxon>
        <taxon>Cryptomonadales</taxon>
        <taxon>Hemiselmidaceae</taxon>
        <taxon>Hemiselmis</taxon>
    </lineage>
</organism>
<dbReference type="InterPro" id="IPR051606">
    <property type="entry name" value="Polyketide_Oxido-like"/>
</dbReference>
<dbReference type="GO" id="GO:0042602">
    <property type="term" value="F:riboflavin reductase (NADPH) activity"/>
    <property type="evidence" value="ECO:0007669"/>
    <property type="project" value="TreeGrafter"/>
</dbReference>
<dbReference type="PANTHER" id="PTHR43355:SF2">
    <property type="entry name" value="FLAVIN REDUCTASE (NADPH)"/>
    <property type="match status" value="1"/>
</dbReference>
<dbReference type="InterPro" id="IPR036291">
    <property type="entry name" value="NAD(P)-bd_dom_sf"/>
</dbReference>
<feature type="domain" description="NAD(P)-binding" evidence="2">
    <location>
        <begin position="16"/>
        <end position="214"/>
    </location>
</feature>
<dbReference type="EMBL" id="HBFN01035203">
    <property type="protein sequence ID" value="CAD8806766.1"/>
    <property type="molecule type" value="Transcribed_RNA"/>
</dbReference>